<dbReference type="GO" id="GO:0005640">
    <property type="term" value="C:nuclear outer membrane"/>
    <property type="evidence" value="ECO:0007669"/>
    <property type="project" value="TreeGrafter"/>
</dbReference>
<keyword evidence="3" id="KW-0677">Repeat</keyword>
<dbReference type="PROSITE" id="PS50021">
    <property type="entry name" value="CH"/>
    <property type="match status" value="1"/>
</dbReference>
<accession>A0A8C9F0F7</accession>
<evidence type="ECO:0000313" key="8">
    <source>
        <dbReference type="Ensembl" id="ENSPSTP00000008696.1"/>
    </source>
</evidence>
<keyword evidence="9" id="KW-1185">Reference proteome</keyword>
<evidence type="ECO:0000259" key="7">
    <source>
        <dbReference type="PROSITE" id="PS50021"/>
    </source>
</evidence>
<protein>
    <recommendedName>
        <fullName evidence="7">Calponin-homology (CH) domain-containing protein</fullName>
    </recommendedName>
</protein>
<comment type="subcellular location">
    <subcellularLocation>
        <location evidence="1">Membrane</location>
    </subcellularLocation>
</comment>
<dbReference type="GO" id="GO:0005737">
    <property type="term" value="C:cytoplasm"/>
    <property type="evidence" value="ECO:0007669"/>
    <property type="project" value="TreeGrafter"/>
</dbReference>
<keyword evidence="6" id="KW-0009">Actin-binding</keyword>
<proteinExistence type="predicted"/>
<reference evidence="8" key="2">
    <citation type="submission" date="2025-09" db="UniProtKB">
        <authorList>
            <consortium name="Ensembl"/>
        </authorList>
    </citation>
    <scope>IDENTIFICATION</scope>
</reference>
<reference evidence="8" key="1">
    <citation type="submission" date="2025-08" db="UniProtKB">
        <authorList>
            <consortium name="Ensembl"/>
        </authorList>
    </citation>
    <scope>IDENTIFICATION</scope>
</reference>
<keyword evidence="5" id="KW-0472">Membrane</keyword>
<evidence type="ECO:0000256" key="3">
    <source>
        <dbReference type="ARBA" id="ARBA00022737"/>
    </source>
</evidence>
<dbReference type="AlphaFoldDB" id="A0A8C9F0F7"/>
<feature type="domain" description="Calponin-homology (CH)" evidence="7">
    <location>
        <begin position="19"/>
        <end position="76"/>
    </location>
</feature>
<evidence type="ECO:0000256" key="4">
    <source>
        <dbReference type="ARBA" id="ARBA00022989"/>
    </source>
</evidence>
<dbReference type="InterPro" id="IPR052403">
    <property type="entry name" value="LINC-complex_assoc"/>
</dbReference>
<sequence>LVKHIWELFLPTQLVTQELVQKRTFTKWINTHLAKRNPPMMVSDLFEDIKDGVMLIALLEVLSGQKLVRSSFLLNQ</sequence>
<dbReference type="PROSITE" id="PS00019">
    <property type="entry name" value="ACTININ_1"/>
    <property type="match status" value="1"/>
</dbReference>
<name>A0A8C9F0F7_PAVCR</name>
<dbReference type="PANTHER" id="PTHR47535">
    <property type="entry name" value="MUSCLE-SPECIFIC PROTEIN 300 KDA, ISOFORM G"/>
    <property type="match status" value="1"/>
</dbReference>
<dbReference type="Pfam" id="PF00307">
    <property type="entry name" value="CH"/>
    <property type="match status" value="1"/>
</dbReference>
<dbReference type="GO" id="GO:0034993">
    <property type="term" value="C:meiotic nuclear membrane microtubule tethering complex"/>
    <property type="evidence" value="ECO:0007669"/>
    <property type="project" value="TreeGrafter"/>
</dbReference>
<dbReference type="Gene3D" id="1.10.418.10">
    <property type="entry name" value="Calponin-like domain"/>
    <property type="match status" value="1"/>
</dbReference>
<evidence type="ECO:0000256" key="1">
    <source>
        <dbReference type="ARBA" id="ARBA00004370"/>
    </source>
</evidence>
<evidence type="ECO:0000256" key="5">
    <source>
        <dbReference type="ARBA" id="ARBA00023136"/>
    </source>
</evidence>
<evidence type="ECO:0000256" key="2">
    <source>
        <dbReference type="ARBA" id="ARBA00022692"/>
    </source>
</evidence>
<keyword evidence="2" id="KW-0812">Transmembrane</keyword>
<dbReference type="PANTHER" id="PTHR47535:SF9">
    <property type="entry name" value="CALPONIN-HOMOLOGY (CH) DOMAIN-CONTAINING PROTEIN"/>
    <property type="match status" value="1"/>
</dbReference>
<evidence type="ECO:0000313" key="9">
    <source>
        <dbReference type="Proteomes" id="UP000694428"/>
    </source>
</evidence>
<dbReference type="InterPro" id="IPR001589">
    <property type="entry name" value="Actinin_actin-bd_CS"/>
</dbReference>
<dbReference type="GO" id="GO:0051015">
    <property type="term" value="F:actin filament binding"/>
    <property type="evidence" value="ECO:0007669"/>
    <property type="project" value="TreeGrafter"/>
</dbReference>
<keyword evidence="4" id="KW-1133">Transmembrane helix</keyword>
<dbReference type="InterPro" id="IPR036872">
    <property type="entry name" value="CH_dom_sf"/>
</dbReference>
<dbReference type="SUPFAM" id="SSF47576">
    <property type="entry name" value="Calponin-homology domain, CH-domain"/>
    <property type="match status" value="1"/>
</dbReference>
<dbReference type="Ensembl" id="ENSPSTT00000009126.1">
    <property type="protein sequence ID" value="ENSPSTP00000008696.1"/>
    <property type="gene ID" value="ENSPSTG00000006136.1"/>
</dbReference>
<dbReference type="Proteomes" id="UP000694428">
    <property type="component" value="Unplaced"/>
</dbReference>
<dbReference type="GO" id="GO:0007097">
    <property type="term" value="P:nuclear migration"/>
    <property type="evidence" value="ECO:0007669"/>
    <property type="project" value="TreeGrafter"/>
</dbReference>
<dbReference type="InterPro" id="IPR001715">
    <property type="entry name" value="CH_dom"/>
</dbReference>
<organism evidence="8 9">
    <name type="scientific">Pavo cristatus</name>
    <name type="common">Indian peafowl</name>
    <name type="synonym">Blue peafowl</name>
    <dbReference type="NCBI Taxonomy" id="9049"/>
    <lineage>
        <taxon>Eukaryota</taxon>
        <taxon>Metazoa</taxon>
        <taxon>Chordata</taxon>
        <taxon>Craniata</taxon>
        <taxon>Vertebrata</taxon>
        <taxon>Euteleostomi</taxon>
        <taxon>Archelosauria</taxon>
        <taxon>Archosauria</taxon>
        <taxon>Dinosauria</taxon>
        <taxon>Saurischia</taxon>
        <taxon>Theropoda</taxon>
        <taxon>Coelurosauria</taxon>
        <taxon>Aves</taxon>
        <taxon>Neognathae</taxon>
        <taxon>Galloanserae</taxon>
        <taxon>Galliformes</taxon>
        <taxon>Phasianidae</taxon>
        <taxon>Phasianinae</taxon>
        <taxon>Pavo</taxon>
    </lineage>
</organism>
<evidence type="ECO:0000256" key="6">
    <source>
        <dbReference type="ARBA" id="ARBA00023203"/>
    </source>
</evidence>